<feature type="compositionally biased region" description="Basic and acidic residues" evidence="1">
    <location>
        <begin position="244"/>
        <end position="255"/>
    </location>
</feature>
<sequence length="850" mass="97059">MVAKVSLTYRLFFHLLRKHWLRRRPPQDAIARPHYAGQFQYLISLDPKVTEKVVVQHLQRTFDHSGLAMGWKLHWSHFRLFLAGWDVGCASIFALFELSETFHFINQHILLDQLCDWRNCASHELASQTEMEKSKEALLWRKLKCSVLKLLAAVKLKLKLLSSAFVLHLEQISFQVGREMCLPITRTHQYLVTSELYIKEESLAIHVPRSYCIGGEKRGDKKRGRLHSIAPIQKKKSNRNLWHLPEEEGEGRKEGEGEEEEEEEEKKKGREGRWEGRKERRKEREGGIQGRAFVQTQMPPFAQVESWPLTYSDSSTHKTSHLKWLYSWDHDWVTNRALPPAFVADLPQWKKGNFSSLDFPLHSLHPDTFTPLPVRGRDPRASPLLMLHSPSLATLLVRSKSVIEELAAKPAVPHWGSAMGKQSHRLCMGIFLNETVHLKAAARELWQPQDLPYGFTSNARIRTIRKKGTGGDGMGTQQTSEAQFVLLRYFMSIKKDWAILSTKQKTFSSRMMGLRLDLSGHNRINPQPFSSRTHYYCIPVRLSQSFHSAGYKRELSSGCCSRGNPLLLPIKFKLKFASVLSPCLRRSTTLVMTEAKSLQKEPKPQQKEPKPEKELFGNSKLPSEEPELLRPTAGSWESYINRFDCFLDAIDLADISDHRKKSYFLSFCGASEILSNHYSPKPSQIARCHAFRRQTQAEGESISGYMAALRTAALHCGFRDYLEGMLLDQLVCGVRDLRLQRCLLAKGDLTLKTAIEEAQVAEFPAIHFEEAVLEEDPEGASEVNRLRQPKLSQKGNRPLWRESPQGILQVQECHLFKMSEKGSFSQDLPGRKDFCPASATSDTSALPKAN</sequence>
<feature type="region of interest" description="Disordered" evidence="1">
    <location>
        <begin position="595"/>
        <end position="627"/>
    </location>
</feature>
<comment type="caution">
    <text evidence="2">The sequence shown here is derived from an EMBL/GenBank/DDBJ whole genome shotgun (WGS) entry which is preliminary data.</text>
</comment>
<dbReference type="PANTHER" id="PTHR33198">
    <property type="entry name" value="ANK_REP_REGION DOMAIN-CONTAINING PROTEIN-RELATED"/>
    <property type="match status" value="1"/>
</dbReference>
<protein>
    <recommendedName>
        <fullName evidence="4">Retrotransposon gag domain-containing protein</fullName>
    </recommendedName>
</protein>
<evidence type="ECO:0000313" key="3">
    <source>
        <dbReference type="Proteomes" id="UP000018936"/>
    </source>
</evidence>
<evidence type="ECO:0008006" key="4">
    <source>
        <dbReference type="Google" id="ProtNLM"/>
    </source>
</evidence>
<dbReference type="OrthoDB" id="9049943at2759"/>
<accession>V8NSQ3</accession>
<feature type="region of interest" description="Disordered" evidence="1">
    <location>
        <begin position="822"/>
        <end position="850"/>
    </location>
</feature>
<keyword evidence="3" id="KW-1185">Reference proteome</keyword>
<feature type="region of interest" description="Disordered" evidence="1">
    <location>
        <begin position="240"/>
        <end position="293"/>
    </location>
</feature>
<name>V8NSQ3_OPHHA</name>
<reference evidence="2 3" key="1">
    <citation type="journal article" date="2013" name="Proc. Natl. Acad. Sci. U.S.A.">
        <title>The king cobra genome reveals dynamic gene evolution and adaptation in the snake venom system.</title>
        <authorList>
            <person name="Vonk F.J."/>
            <person name="Casewell N.R."/>
            <person name="Henkel C.V."/>
            <person name="Heimberg A.M."/>
            <person name="Jansen H.J."/>
            <person name="McCleary R.J."/>
            <person name="Kerkkamp H.M."/>
            <person name="Vos R.A."/>
            <person name="Guerreiro I."/>
            <person name="Calvete J.J."/>
            <person name="Wuster W."/>
            <person name="Woods A.E."/>
            <person name="Logan J.M."/>
            <person name="Harrison R.A."/>
            <person name="Castoe T.A."/>
            <person name="de Koning A.P."/>
            <person name="Pollock D.D."/>
            <person name="Yandell M."/>
            <person name="Calderon D."/>
            <person name="Renjifo C."/>
            <person name="Currier R.B."/>
            <person name="Salgado D."/>
            <person name="Pla D."/>
            <person name="Sanz L."/>
            <person name="Hyder A.S."/>
            <person name="Ribeiro J.M."/>
            <person name="Arntzen J.W."/>
            <person name="van den Thillart G.E."/>
            <person name="Boetzer M."/>
            <person name="Pirovano W."/>
            <person name="Dirks R.P."/>
            <person name="Spaink H.P."/>
            <person name="Duboule D."/>
            <person name="McGlinn E."/>
            <person name="Kini R.M."/>
            <person name="Richardson M.K."/>
        </authorList>
    </citation>
    <scope>NUCLEOTIDE SEQUENCE</scope>
    <source>
        <tissue evidence="2">Blood</tissue>
    </source>
</reference>
<feature type="compositionally biased region" description="Basic and acidic residues" evidence="1">
    <location>
        <begin position="265"/>
        <end position="286"/>
    </location>
</feature>
<gene>
    <name evidence="2" type="ORF">L345_09128</name>
</gene>
<dbReference type="EMBL" id="AZIM01001987">
    <property type="protein sequence ID" value="ETE65100.1"/>
    <property type="molecule type" value="Genomic_DNA"/>
</dbReference>
<evidence type="ECO:0000256" key="1">
    <source>
        <dbReference type="SAM" id="MobiDB-lite"/>
    </source>
</evidence>
<dbReference type="PANTHER" id="PTHR33198:SF19">
    <property type="entry name" value="CCHC-TYPE DOMAIN-CONTAINING PROTEIN"/>
    <property type="match status" value="1"/>
</dbReference>
<feature type="non-terminal residue" evidence="2">
    <location>
        <position position="1"/>
    </location>
</feature>
<dbReference type="Proteomes" id="UP000018936">
    <property type="component" value="Unassembled WGS sequence"/>
</dbReference>
<proteinExistence type="predicted"/>
<organism evidence="2 3">
    <name type="scientific">Ophiophagus hannah</name>
    <name type="common">King cobra</name>
    <name type="synonym">Naja hannah</name>
    <dbReference type="NCBI Taxonomy" id="8665"/>
    <lineage>
        <taxon>Eukaryota</taxon>
        <taxon>Metazoa</taxon>
        <taxon>Chordata</taxon>
        <taxon>Craniata</taxon>
        <taxon>Vertebrata</taxon>
        <taxon>Euteleostomi</taxon>
        <taxon>Lepidosauria</taxon>
        <taxon>Squamata</taxon>
        <taxon>Bifurcata</taxon>
        <taxon>Unidentata</taxon>
        <taxon>Episquamata</taxon>
        <taxon>Toxicofera</taxon>
        <taxon>Serpentes</taxon>
        <taxon>Colubroidea</taxon>
        <taxon>Elapidae</taxon>
        <taxon>Elapinae</taxon>
        <taxon>Ophiophagus</taxon>
    </lineage>
</organism>
<feature type="region of interest" description="Disordered" evidence="1">
    <location>
        <begin position="777"/>
        <end position="799"/>
    </location>
</feature>
<dbReference type="AlphaFoldDB" id="V8NSQ3"/>
<feature type="compositionally biased region" description="Basic and acidic residues" evidence="1">
    <location>
        <begin position="597"/>
        <end position="615"/>
    </location>
</feature>
<evidence type="ECO:0000313" key="2">
    <source>
        <dbReference type="EMBL" id="ETE65100.1"/>
    </source>
</evidence>